<reference evidence="5" key="1">
    <citation type="journal article" date="2011" name="MBio">
        <title>Novel metabolic attributes of the genus Cyanothece, comprising a group of unicellular nitrogen-fixing Cyanobacteria.</title>
        <authorList>
            <person name="Bandyopadhyay A."/>
            <person name="Elvitigala T."/>
            <person name="Welsh E."/>
            <person name="Stockel J."/>
            <person name="Liberton M."/>
            <person name="Min H."/>
            <person name="Sherman L.A."/>
            <person name="Pakrasi H.B."/>
        </authorList>
    </citation>
    <scope>NUCLEOTIDE SEQUENCE [LARGE SCALE GENOMIC DNA]</scope>
    <source>
        <strain evidence="5">PCC 7424</strain>
    </source>
</reference>
<evidence type="ECO:0000313" key="4">
    <source>
        <dbReference type="EMBL" id="ACK70194.1"/>
    </source>
</evidence>
<keyword evidence="5" id="KW-1185">Reference proteome</keyword>
<feature type="compositionally biased region" description="Polar residues" evidence="1">
    <location>
        <begin position="688"/>
        <end position="707"/>
    </location>
</feature>
<feature type="domain" description="Filamentous haemagglutinin FhaB/tRNA nuclease CdiA-like TPS" evidence="3">
    <location>
        <begin position="31"/>
        <end position="140"/>
    </location>
</feature>
<dbReference type="SUPFAM" id="SSF51126">
    <property type="entry name" value="Pectin lyase-like"/>
    <property type="match status" value="2"/>
</dbReference>
<dbReference type="HOGENOM" id="CLU_001325_0_0_3"/>
<evidence type="ECO:0000313" key="5">
    <source>
        <dbReference type="Proteomes" id="UP000002384"/>
    </source>
</evidence>
<dbReference type="InterPro" id="IPR012334">
    <property type="entry name" value="Pectin_lyas_fold"/>
</dbReference>
<dbReference type="eggNOG" id="COG3210">
    <property type="taxonomic scope" value="Bacteria"/>
</dbReference>
<gene>
    <name evidence="4" type="ordered locus">PCC7424_1759</name>
</gene>
<feature type="region of interest" description="Disordered" evidence="1">
    <location>
        <begin position="687"/>
        <end position="707"/>
    </location>
</feature>
<sequence>MKCNLFFWQIAVQLGTLPILTFSAMAQVIPDGTLPTEVEQVNNEYRILGGAKAGNNLFHSFREFSVPPTFQAIFNNSNDLANIFGRVTGNSISIIEGIIKANGTANLFLINPNGIIFGPDAQLNIGGSFFASTASSIKFADGTQFSSNNLSTPPVLTVSVPIGLQFGNNPGSIVNRSVSKNANNVPVGLNVNPGNTLGLVGGNIQLEGGRLTAIGGRIELGSVSSQSFVNLIPINQGWQLGYEGVRDFSDIQLSNQSLVNASGAGGTAQLQGRNIELTTGALIQLNVIGNESSGNLIINASESLVLQSTPSQITGLSAFMAQDLEGNGANITLNAKNLTIRDGAVISLVTDGQGTGGQLTINAATVEILGVGDAIPSLITTTTGGKADAGAITINTERLIVANGGQILAVTTNVGNGGIITINASESVELTGSIPLPSRNIITPSLISTASGFEDLNQPGIGTAGNINLNTGQLIISDGGRISTGSFQGGEAGNLTINANSILLNGGRILAESTSSSGGNIFINASDVLTLRNNSLISATAGTAQAGGNGGNIFINAPFIFAVPIENSDIRADAFTGTGGNVTINENSIFGIALRDALTPLSDITVSSQFGQAGNVLFNRPEVDPQTGLVTFPSQIGNDETVIVQTCGVGGAFARGEFIITGRGGMVENPYDAPEISTTLADLGENVASGSSATSKPHYSESVPVSSPPQRIIEAQGWIRDSSGNLILTAQVENVTPSTSGLNSTHCDLSGGNLTPSR</sequence>
<dbReference type="Gene3D" id="2.160.20.10">
    <property type="entry name" value="Single-stranded right-handed beta-helix, Pectin lyase-like"/>
    <property type="match status" value="2"/>
</dbReference>
<dbReference type="Pfam" id="PF05860">
    <property type="entry name" value="TPS"/>
    <property type="match status" value="1"/>
</dbReference>
<accession>B7KC89</accession>
<evidence type="ECO:0000259" key="3">
    <source>
        <dbReference type="SMART" id="SM00912"/>
    </source>
</evidence>
<dbReference type="SMART" id="SM00912">
    <property type="entry name" value="Haemagg_act"/>
    <property type="match status" value="1"/>
</dbReference>
<dbReference type="InterPro" id="IPR011050">
    <property type="entry name" value="Pectin_lyase_fold/virulence"/>
</dbReference>
<dbReference type="InterPro" id="IPR008638">
    <property type="entry name" value="FhaB/CdiA-like_TPS"/>
</dbReference>
<evidence type="ECO:0000256" key="1">
    <source>
        <dbReference type="SAM" id="MobiDB-lite"/>
    </source>
</evidence>
<dbReference type="NCBIfam" id="TIGR01901">
    <property type="entry name" value="adhes_NPXG"/>
    <property type="match status" value="1"/>
</dbReference>
<dbReference type="AlphaFoldDB" id="B7KC89"/>
<dbReference type="RefSeq" id="WP_012599137.1">
    <property type="nucleotide sequence ID" value="NC_011729.1"/>
</dbReference>
<feature type="signal peptide" evidence="2">
    <location>
        <begin position="1"/>
        <end position="26"/>
    </location>
</feature>
<dbReference type="EMBL" id="CP001291">
    <property type="protein sequence ID" value="ACK70194.1"/>
    <property type="molecule type" value="Genomic_DNA"/>
</dbReference>
<feature type="chain" id="PRO_5002858893" evidence="2">
    <location>
        <begin position="27"/>
        <end position="758"/>
    </location>
</feature>
<dbReference type="OrthoDB" id="452776at2"/>
<proteinExistence type="predicted"/>
<name>B7KC89_GLOC7</name>
<keyword evidence="2" id="KW-0732">Signal</keyword>
<organism evidence="4 5">
    <name type="scientific">Gloeothece citriformis (strain PCC 7424)</name>
    <name type="common">Cyanothece sp. (strain PCC 7424)</name>
    <dbReference type="NCBI Taxonomy" id="65393"/>
    <lineage>
        <taxon>Bacteria</taxon>
        <taxon>Bacillati</taxon>
        <taxon>Cyanobacteriota</taxon>
        <taxon>Cyanophyceae</taxon>
        <taxon>Oscillatoriophycideae</taxon>
        <taxon>Chroococcales</taxon>
        <taxon>Aphanothecaceae</taxon>
        <taxon>Gloeothece</taxon>
        <taxon>Gloeothece citriformis</taxon>
    </lineage>
</organism>
<dbReference type="Proteomes" id="UP000002384">
    <property type="component" value="Chromosome"/>
</dbReference>
<dbReference type="KEGG" id="cyc:PCC7424_1759"/>
<feature type="region of interest" description="Disordered" evidence="1">
    <location>
        <begin position="736"/>
        <end position="758"/>
    </location>
</feature>
<evidence type="ECO:0000256" key="2">
    <source>
        <dbReference type="SAM" id="SignalP"/>
    </source>
</evidence>
<dbReference type="STRING" id="65393.PCC7424_1759"/>
<protein>
    <submittedName>
        <fullName evidence="4">Filamentous hemagglutinin family outer membrane protein</fullName>
    </submittedName>
</protein>